<feature type="region of interest" description="Disordered" evidence="1">
    <location>
        <begin position="82"/>
        <end position="133"/>
    </location>
</feature>
<reference evidence="2 3" key="1">
    <citation type="submission" date="2015-08" db="EMBL/GenBank/DDBJ databases">
        <title>Next Generation Sequencing and Analysis of the Genome of Puccinia sorghi L Schw, the Causal Agent of Maize Common Rust.</title>
        <authorList>
            <person name="Rochi L."/>
            <person name="Burguener G."/>
            <person name="Darino M."/>
            <person name="Turjanski A."/>
            <person name="Kreff E."/>
            <person name="Dieguez M.J."/>
            <person name="Sacco F."/>
        </authorList>
    </citation>
    <scope>NUCLEOTIDE SEQUENCE [LARGE SCALE GENOMIC DNA]</scope>
    <source>
        <strain evidence="2 3">RO10H11247</strain>
    </source>
</reference>
<dbReference type="Proteomes" id="UP000037035">
    <property type="component" value="Unassembled WGS sequence"/>
</dbReference>
<sequence>MSSFQMIDLTLDLQSIGQELEAGQAELEHVPRSAASPTPLIKPPGHKSKPGWHCAKRDLDLCPTTLDAPYIQLKIWEGVRKRNPWESRDTKSNTYRKKGPSRQTINFQKQKLIGNRRRDKNNGMSGDAEKVAVSKSIEEIRVSSRYFIQ</sequence>
<evidence type="ECO:0000256" key="1">
    <source>
        <dbReference type="SAM" id="MobiDB-lite"/>
    </source>
</evidence>
<gene>
    <name evidence="2" type="ORF">VP01_731g3</name>
</gene>
<organism evidence="2 3">
    <name type="scientific">Puccinia sorghi</name>
    <dbReference type="NCBI Taxonomy" id="27349"/>
    <lineage>
        <taxon>Eukaryota</taxon>
        <taxon>Fungi</taxon>
        <taxon>Dikarya</taxon>
        <taxon>Basidiomycota</taxon>
        <taxon>Pucciniomycotina</taxon>
        <taxon>Pucciniomycetes</taxon>
        <taxon>Pucciniales</taxon>
        <taxon>Pucciniaceae</taxon>
        <taxon>Puccinia</taxon>
    </lineage>
</organism>
<evidence type="ECO:0000313" key="2">
    <source>
        <dbReference type="EMBL" id="KNZ46373.1"/>
    </source>
</evidence>
<dbReference type="VEuPathDB" id="FungiDB:VP01_731g3"/>
<proteinExistence type="predicted"/>
<comment type="caution">
    <text evidence="2">The sequence shown here is derived from an EMBL/GenBank/DDBJ whole genome shotgun (WGS) entry which is preliminary data.</text>
</comment>
<protein>
    <submittedName>
        <fullName evidence="2">Uncharacterized protein</fullName>
    </submittedName>
</protein>
<evidence type="ECO:0000313" key="3">
    <source>
        <dbReference type="Proteomes" id="UP000037035"/>
    </source>
</evidence>
<dbReference type="EMBL" id="LAVV01012739">
    <property type="protein sequence ID" value="KNZ46373.1"/>
    <property type="molecule type" value="Genomic_DNA"/>
</dbReference>
<feature type="region of interest" description="Disordered" evidence="1">
    <location>
        <begin position="29"/>
        <end position="49"/>
    </location>
</feature>
<dbReference type="AlphaFoldDB" id="A0A0L6UCW5"/>
<name>A0A0L6UCW5_9BASI</name>
<accession>A0A0L6UCW5</accession>
<keyword evidence="3" id="KW-1185">Reference proteome</keyword>
<feature type="compositionally biased region" description="Basic and acidic residues" evidence="1">
    <location>
        <begin position="82"/>
        <end position="91"/>
    </location>
</feature>